<dbReference type="PANTHER" id="PTHR33452:SF1">
    <property type="entry name" value="INNER MEMBRANE PROTEIN YPHA-RELATED"/>
    <property type="match status" value="1"/>
</dbReference>
<feature type="transmembrane region" description="Helical" evidence="7">
    <location>
        <begin position="67"/>
        <end position="84"/>
    </location>
</feature>
<evidence type="ECO:0000256" key="3">
    <source>
        <dbReference type="ARBA" id="ARBA00022475"/>
    </source>
</evidence>
<evidence type="ECO:0000256" key="1">
    <source>
        <dbReference type="ARBA" id="ARBA00004651"/>
    </source>
</evidence>
<keyword evidence="4 7" id="KW-0812">Transmembrane</keyword>
<comment type="caution">
    <text evidence="8">The sequence shown here is derived from an EMBL/GenBank/DDBJ whole genome shotgun (WGS) entry which is preliminary data.</text>
</comment>
<keyword evidence="5 7" id="KW-1133">Transmembrane helix</keyword>
<name>A0A4U0RET9_9RHOB</name>
<dbReference type="PANTHER" id="PTHR33452">
    <property type="entry name" value="OXIDOREDUCTASE CATD-RELATED"/>
    <property type="match status" value="1"/>
</dbReference>
<keyword evidence="9" id="KW-1185">Reference proteome</keyword>
<dbReference type="RefSeq" id="WP_136855379.1">
    <property type="nucleotide sequence ID" value="NZ_SUNH01000005.1"/>
</dbReference>
<evidence type="ECO:0000313" key="8">
    <source>
        <dbReference type="EMBL" id="TJZ86654.1"/>
    </source>
</evidence>
<reference evidence="8 9" key="1">
    <citation type="submission" date="2019-04" db="EMBL/GenBank/DDBJ databases">
        <authorList>
            <person name="Li J."/>
        </authorList>
    </citation>
    <scope>NUCLEOTIDE SEQUENCE [LARGE SCALE GENOMIC DNA]</scope>
    <source>
        <strain evidence="8 9">CCTCC AB2016182</strain>
    </source>
</reference>
<dbReference type="Proteomes" id="UP000306223">
    <property type="component" value="Unassembled WGS sequence"/>
</dbReference>
<keyword evidence="3" id="KW-1003">Cell membrane</keyword>
<dbReference type="InterPro" id="IPR032808">
    <property type="entry name" value="DoxX"/>
</dbReference>
<gene>
    <name evidence="8" type="ORF">FA740_03420</name>
</gene>
<evidence type="ECO:0000256" key="7">
    <source>
        <dbReference type="SAM" id="Phobius"/>
    </source>
</evidence>
<evidence type="ECO:0000256" key="6">
    <source>
        <dbReference type="ARBA" id="ARBA00023136"/>
    </source>
</evidence>
<dbReference type="EMBL" id="SUNH01000005">
    <property type="protein sequence ID" value="TJZ86654.1"/>
    <property type="molecule type" value="Genomic_DNA"/>
</dbReference>
<dbReference type="OrthoDB" id="9810206at2"/>
<comment type="similarity">
    <text evidence="2">Belongs to the DoxX family.</text>
</comment>
<protein>
    <submittedName>
        <fullName evidence="8">DoxX family protein</fullName>
    </submittedName>
</protein>
<dbReference type="Pfam" id="PF07681">
    <property type="entry name" value="DoxX"/>
    <property type="match status" value="1"/>
</dbReference>
<comment type="subcellular location">
    <subcellularLocation>
        <location evidence="1">Cell membrane</location>
        <topology evidence="1">Multi-pass membrane protein</topology>
    </subcellularLocation>
</comment>
<dbReference type="InterPro" id="IPR051907">
    <property type="entry name" value="DoxX-like_oxidoreductase"/>
</dbReference>
<dbReference type="GO" id="GO:0005886">
    <property type="term" value="C:plasma membrane"/>
    <property type="evidence" value="ECO:0007669"/>
    <property type="project" value="UniProtKB-SubCell"/>
</dbReference>
<dbReference type="AlphaFoldDB" id="A0A4U0RET9"/>
<feature type="transmembrane region" description="Helical" evidence="7">
    <location>
        <begin position="90"/>
        <end position="111"/>
    </location>
</feature>
<sequence>MNPALNLTGRLLIAVLFIGGAVQKLRDPAQVIAMIEGLGLPGALVWPVAAFNLVAGLCLILGPRVRAWALILAVYCIGTSWFHWQLRADPWQVTIVVKNWAVAGGLLILAAQGPGRWVRWR</sequence>
<evidence type="ECO:0000256" key="5">
    <source>
        <dbReference type="ARBA" id="ARBA00022989"/>
    </source>
</evidence>
<evidence type="ECO:0000256" key="4">
    <source>
        <dbReference type="ARBA" id="ARBA00022692"/>
    </source>
</evidence>
<evidence type="ECO:0000313" key="9">
    <source>
        <dbReference type="Proteomes" id="UP000306223"/>
    </source>
</evidence>
<feature type="transmembrane region" description="Helical" evidence="7">
    <location>
        <begin position="40"/>
        <end position="60"/>
    </location>
</feature>
<proteinExistence type="inferred from homology"/>
<accession>A0A4U0RET9</accession>
<keyword evidence="6 7" id="KW-0472">Membrane</keyword>
<evidence type="ECO:0000256" key="2">
    <source>
        <dbReference type="ARBA" id="ARBA00006679"/>
    </source>
</evidence>
<organism evidence="8 9">
    <name type="scientific">Paracoccus hibiscisoli</name>
    <dbReference type="NCBI Taxonomy" id="2023261"/>
    <lineage>
        <taxon>Bacteria</taxon>
        <taxon>Pseudomonadati</taxon>
        <taxon>Pseudomonadota</taxon>
        <taxon>Alphaproteobacteria</taxon>
        <taxon>Rhodobacterales</taxon>
        <taxon>Paracoccaceae</taxon>
        <taxon>Paracoccus</taxon>
    </lineage>
</organism>